<proteinExistence type="inferred from homology"/>
<accession>A0A942DWW9</accession>
<name>A0A942DWW9_9HYPH</name>
<dbReference type="InterPro" id="IPR032503">
    <property type="entry name" value="FAO_M"/>
</dbReference>
<dbReference type="Pfam" id="PF08669">
    <property type="entry name" value="GCV_T_C"/>
    <property type="match status" value="1"/>
</dbReference>
<feature type="domain" description="FAD dependent oxidoreductase central" evidence="6">
    <location>
        <begin position="426"/>
        <end position="477"/>
    </location>
</feature>
<dbReference type="Pfam" id="PF01266">
    <property type="entry name" value="DAO"/>
    <property type="match status" value="1"/>
</dbReference>
<dbReference type="InterPro" id="IPR006076">
    <property type="entry name" value="FAD-dep_OxRdtase"/>
</dbReference>
<evidence type="ECO:0000256" key="2">
    <source>
        <dbReference type="ARBA" id="ARBA00023002"/>
    </source>
</evidence>
<reference evidence="7" key="1">
    <citation type="submission" date="2021-04" db="EMBL/GenBank/DDBJ databases">
        <title>Pseudaminobacter soli sp. nov., isolated from paddy soil contaminated by heavy metals.</title>
        <authorList>
            <person name="Zhang K."/>
        </authorList>
    </citation>
    <scope>NUCLEOTIDE SEQUENCE</scope>
    <source>
        <strain evidence="7">19-2017</strain>
    </source>
</reference>
<dbReference type="EMBL" id="JAGWCR010000005">
    <property type="protein sequence ID" value="MBS3649049.1"/>
    <property type="molecule type" value="Genomic_DNA"/>
</dbReference>
<dbReference type="PANTHER" id="PTHR43757:SF11">
    <property type="entry name" value="SARCOSINE DEHYDROGENASE"/>
    <property type="match status" value="1"/>
</dbReference>
<sequence length="871" mass="95419">MRLAAARGDVEHGVGTLPRRARHRLRRLHAREPAPARNGARCLPLPIRKRPPMSQTLPSHAEIVVIGGGIIGCSTAYHLARDHKADVVLLEQGQITSGSTWHAAGLIGQLRSSASITRVLKYSVDLYKRLHEETGLETGWKMTGCLRLATTEDRWTEFRRLATTARSFGMEMHLVSPDEVKRMWPLMDTSDLVGASWLPTDGQASPSDITQSLAKGARIHGARLFEKVRVTGFVMDGSRITAVETDQGRIACEKVVNCGGQWARQIGAKAGVSVPLHPVKHQYIVTETMKGLSSDAPTIRDPDRRTYFKEEVGGLVMGGYEPNPQSWATGLVGGDVPDEWEFQLFDDDYDHFEQHLTQAIARVPALAEVGVKQMINGPESFTPDGNFILGRAPECPNMFVGAGFNAFGIASGGGAGWVLAEWVTRGEAPLDLWVVDIRRFSGLHRDRAWVKERTLEAYGKHYTVAFPHEEYESGRPRIVSPLYERLKKHRAVFGSKLGWERPNWFAPQGMVPKDAYSMGRQNWFEPVGDEHAAVREKVGVFDQSSFAKYELAGSDAAAALELICANHVAKPVGRLTYTQILNTRGGIECDLTVARVAEDRFYIVTGTGSRTHDFAWIEEHLPAGGDTRLVDVTEEFGTLSLMGPRSRDVLTAVTNADVGNEAFPFGHVREIEIAGHKVRALRVTYVGELGWELHVPIAGTGDVFDALMEAGRPHGIRPTGYRAIESLRLEKGYRAWGSDITPNDNPLEAGLGWAVKLGRDTGFIGREACLAAAGKPLAKRLAGFTTSNPDVVLLGRETILRNGEPVGYLTSGGFGYTASKPIGFGYVRNADGVDDAFLASGHYELIVANDPVAATIHMEPLYDPKGDRVKA</sequence>
<comment type="caution">
    <text evidence="7">The sequence shown here is derived from an EMBL/GenBank/DDBJ whole genome shotgun (WGS) entry which is preliminary data.</text>
</comment>
<feature type="domain" description="GCVT N-terminal" evidence="4">
    <location>
        <begin position="482"/>
        <end position="757"/>
    </location>
</feature>
<evidence type="ECO:0000313" key="7">
    <source>
        <dbReference type="EMBL" id="MBS3649049.1"/>
    </source>
</evidence>
<dbReference type="Gene3D" id="2.40.30.110">
    <property type="entry name" value="Aminomethyltransferase beta-barrel domains"/>
    <property type="match status" value="1"/>
</dbReference>
<dbReference type="InterPro" id="IPR028896">
    <property type="entry name" value="GcvT/YgfZ/DmdA"/>
</dbReference>
<keyword evidence="8" id="KW-1185">Reference proteome</keyword>
<evidence type="ECO:0000259" key="6">
    <source>
        <dbReference type="Pfam" id="PF16350"/>
    </source>
</evidence>
<dbReference type="AlphaFoldDB" id="A0A942DWW9"/>
<dbReference type="Gene3D" id="3.30.9.10">
    <property type="entry name" value="D-Amino Acid Oxidase, subunit A, domain 2"/>
    <property type="match status" value="1"/>
</dbReference>
<feature type="domain" description="FAD dependent oxidoreductase" evidence="3">
    <location>
        <begin position="63"/>
        <end position="422"/>
    </location>
</feature>
<comment type="similarity">
    <text evidence="1">Belongs to the GcvT family.</text>
</comment>
<dbReference type="Pfam" id="PF01571">
    <property type="entry name" value="GCV_T"/>
    <property type="match status" value="1"/>
</dbReference>
<dbReference type="InterPro" id="IPR013977">
    <property type="entry name" value="GcvT_C"/>
</dbReference>
<dbReference type="Proteomes" id="UP000680348">
    <property type="component" value="Unassembled WGS sequence"/>
</dbReference>
<evidence type="ECO:0000256" key="1">
    <source>
        <dbReference type="ARBA" id="ARBA00008609"/>
    </source>
</evidence>
<dbReference type="Gene3D" id="3.30.70.1400">
    <property type="entry name" value="Aminomethyltransferase beta-barrel domains"/>
    <property type="match status" value="1"/>
</dbReference>
<evidence type="ECO:0000259" key="3">
    <source>
        <dbReference type="Pfam" id="PF01266"/>
    </source>
</evidence>
<dbReference type="InterPro" id="IPR027266">
    <property type="entry name" value="TrmE/GcvT-like"/>
</dbReference>
<dbReference type="InterPro" id="IPR036188">
    <property type="entry name" value="FAD/NAD-bd_sf"/>
</dbReference>
<evidence type="ECO:0000259" key="5">
    <source>
        <dbReference type="Pfam" id="PF08669"/>
    </source>
</evidence>
<dbReference type="Pfam" id="PF16350">
    <property type="entry name" value="FAO_M"/>
    <property type="match status" value="1"/>
</dbReference>
<dbReference type="SUPFAM" id="SSF101790">
    <property type="entry name" value="Aminomethyltransferase beta-barrel domain"/>
    <property type="match status" value="1"/>
</dbReference>
<organism evidence="7 8">
    <name type="scientific">Pseudaminobacter soli</name>
    <name type="common">ex Zhang et al. 2022</name>
    <dbReference type="NCBI Taxonomy" id="2831468"/>
    <lineage>
        <taxon>Bacteria</taxon>
        <taxon>Pseudomonadati</taxon>
        <taxon>Pseudomonadota</taxon>
        <taxon>Alphaproteobacteria</taxon>
        <taxon>Hyphomicrobiales</taxon>
        <taxon>Phyllobacteriaceae</taxon>
        <taxon>Pseudaminobacter</taxon>
    </lineage>
</organism>
<dbReference type="SUPFAM" id="SSF103025">
    <property type="entry name" value="Folate-binding domain"/>
    <property type="match status" value="1"/>
</dbReference>
<dbReference type="Gene3D" id="3.50.50.60">
    <property type="entry name" value="FAD/NAD(P)-binding domain"/>
    <property type="match status" value="1"/>
</dbReference>
<feature type="domain" description="Aminomethyltransferase C-terminal" evidence="5">
    <location>
        <begin position="779"/>
        <end position="863"/>
    </location>
</feature>
<dbReference type="SUPFAM" id="SSF51905">
    <property type="entry name" value="FAD/NAD(P)-binding domain"/>
    <property type="match status" value="1"/>
</dbReference>
<keyword evidence="2" id="KW-0560">Oxidoreductase</keyword>
<evidence type="ECO:0000313" key="8">
    <source>
        <dbReference type="Proteomes" id="UP000680348"/>
    </source>
</evidence>
<dbReference type="PANTHER" id="PTHR43757">
    <property type="entry name" value="AMINOMETHYLTRANSFERASE"/>
    <property type="match status" value="1"/>
</dbReference>
<evidence type="ECO:0000259" key="4">
    <source>
        <dbReference type="Pfam" id="PF01571"/>
    </source>
</evidence>
<dbReference type="Gene3D" id="3.30.1360.120">
    <property type="entry name" value="Probable tRNA modification gtpase trme, domain 1"/>
    <property type="match status" value="1"/>
</dbReference>
<dbReference type="SUPFAM" id="SSF54373">
    <property type="entry name" value="FAD-linked reductases, C-terminal domain"/>
    <property type="match status" value="1"/>
</dbReference>
<protein>
    <submittedName>
        <fullName evidence="7">FAD-dependent oxidoreductase</fullName>
    </submittedName>
</protein>
<dbReference type="InterPro" id="IPR006222">
    <property type="entry name" value="GCVT_N"/>
</dbReference>
<gene>
    <name evidence="7" type="ORF">KEU06_10560</name>
</gene>
<dbReference type="InterPro" id="IPR029043">
    <property type="entry name" value="GcvT/YgfZ_C"/>
</dbReference>
<dbReference type="GO" id="GO:0016491">
    <property type="term" value="F:oxidoreductase activity"/>
    <property type="evidence" value="ECO:0007669"/>
    <property type="project" value="UniProtKB-KW"/>
</dbReference>